<evidence type="ECO:0000256" key="3">
    <source>
        <dbReference type="ARBA" id="ARBA00022771"/>
    </source>
</evidence>
<reference evidence="8" key="2">
    <citation type="journal article" date="2023" name="Int. J. Mol. Sci.">
        <title>De Novo Assembly and Annotation of 11 Diverse Shrub Willow (Salix) Genomes Reveals Novel Gene Organization in Sex-Linked Regions.</title>
        <authorList>
            <person name="Hyden B."/>
            <person name="Feng K."/>
            <person name="Yates T.B."/>
            <person name="Jawdy S."/>
            <person name="Cereghino C."/>
            <person name="Smart L.B."/>
            <person name="Muchero W."/>
        </authorList>
    </citation>
    <scope>NUCLEOTIDE SEQUENCE [LARGE SCALE GENOMIC DNA]</scope>
    <source>
        <tissue evidence="8">Shoot tip</tissue>
    </source>
</reference>
<keyword evidence="4" id="KW-0862">Zinc</keyword>
<reference evidence="8" key="1">
    <citation type="submission" date="2022-11" db="EMBL/GenBank/DDBJ databases">
        <authorList>
            <person name="Hyden B.L."/>
            <person name="Feng K."/>
            <person name="Yates T."/>
            <person name="Jawdy S."/>
            <person name="Smart L.B."/>
            <person name="Muchero W."/>
        </authorList>
    </citation>
    <scope>NUCLEOTIDE SEQUENCE</scope>
    <source>
        <tissue evidence="8">Shoot tip</tissue>
    </source>
</reference>
<dbReference type="PROSITE" id="PS50115">
    <property type="entry name" value="ARFGAP"/>
    <property type="match status" value="1"/>
</dbReference>
<dbReference type="PRINTS" id="PR00405">
    <property type="entry name" value="REVINTRACTNG"/>
</dbReference>
<feature type="region of interest" description="Disordered" evidence="6">
    <location>
        <begin position="167"/>
        <end position="206"/>
    </location>
</feature>
<proteinExistence type="predicted"/>
<keyword evidence="1" id="KW-0343">GTPase activation</keyword>
<dbReference type="FunFam" id="1.10.220.150:FF:000009">
    <property type="entry name" value="stromal membrane-associated protein 1 isoform X1"/>
    <property type="match status" value="1"/>
</dbReference>
<evidence type="ECO:0000256" key="2">
    <source>
        <dbReference type="ARBA" id="ARBA00022723"/>
    </source>
</evidence>
<dbReference type="Proteomes" id="UP001151529">
    <property type="component" value="Chromosome 4"/>
</dbReference>
<dbReference type="PANTHER" id="PTHR46419">
    <property type="entry name" value="ADP-RIBOSYLATION FACTOR GTPASE-ACTIVATING PROTEIN AGD5"/>
    <property type="match status" value="1"/>
</dbReference>
<name>A0A9Q0QI46_SALVM</name>
<comment type="caution">
    <text evidence="8">The sequence shown here is derived from an EMBL/GenBank/DDBJ whole genome shotgun (WGS) entry which is preliminary data.</text>
</comment>
<dbReference type="InterPro" id="IPR037278">
    <property type="entry name" value="ARFGAP/RecO"/>
</dbReference>
<dbReference type="OrthoDB" id="10266696at2759"/>
<gene>
    <name evidence="8" type="ORF">OIU85_027357</name>
</gene>
<dbReference type="InterPro" id="IPR038508">
    <property type="entry name" value="ArfGAP_dom_sf"/>
</dbReference>
<dbReference type="AlphaFoldDB" id="A0A9Q0QI46"/>
<evidence type="ECO:0000313" key="9">
    <source>
        <dbReference type="Proteomes" id="UP001151529"/>
    </source>
</evidence>
<dbReference type="Pfam" id="PF01412">
    <property type="entry name" value="ArfGap"/>
    <property type="match status" value="1"/>
</dbReference>
<feature type="region of interest" description="Disordered" evidence="6">
    <location>
        <begin position="230"/>
        <end position="254"/>
    </location>
</feature>
<keyword evidence="2" id="KW-0479">Metal-binding</keyword>
<feature type="compositionally biased region" description="Basic and acidic residues" evidence="6">
    <location>
        <begin position="230"/>
        <end position="246"/>
    </location>
</feature>
<evidence type="ECO:0000256" key="1">
    <source>
        <dbReference type="ARBA" id="ARBA00022468"/>
    </source>
</evidence>
<keyword evidence="9" id="KW-1185">Reference proteome</keyword>
<dbReference type="Gene3D" id="1.10.220.150">
    <property type="entry name" value="Arf GTPase activating protein"/>
    <property type="match status" value="1"/>
</dbReference>
<accession>A0A9Q0QI46</accession>
<dbReference type="InterPro" id="IPR001164">
    <property type="entry name" value="ArfGAP_dom"/>
</dbReference>
<evidence type="ECO:0000259" key="7">
    <source>
        <dbReference type="PROSITE" id="PS50115"/>
    </source>
</evidence>
<dbReference type="InterPro" id="IPR044520">
    <property type="entry name" value="ARF_GAP_AGD5/15"/>
</dbReference>
<dbReference type="GO" id="GO:0005096">
    <property type="term" value="F:GTPase activator activity"/>
    <property type="evidence" value="ECO:0007669"/>
    <property type="project" value="UniProtKB-KW"/>
</dbReference>
<dbReference type="EMBL" id="JAPFFL010000008">
    <property type="protein sequence ID" value="KAJ6706996.1"/>
    <property type="molecule type" value="Genomic_DNA"/>
</dbReference>
<evidence type="ECO:0000256" key="6">
    <source>
        <dbReference type="SAM" id="MobiDB-lite"/>
    </source>
</evidence>
<evidence type="ECO:0000313" key="8">
    <source>
        <dbReference type="EMBL" id="KAJ6706996.1"/>
    </source>
</evidence>
<organism evidence="8 9">
    <name type="scientific">Salix viminalis</name>
    <name type="common">Common osier</name>
    <name type="synonym">Basket willow</name>
    <dbReference type="NCBI Taxonomy" id="40686"/>
    <lineage>
        <taxon>Eukaryota</taxon>
        <taxon>Viridiplantae</taxon>
        <taxon>Streptophyta</taxon>
        <taxon>Embryophyta</taxon>
        <taxon>Tracheophyta</taxon>
        <taxon>Spermatophyta</taxon>
        <taxon>Magnoliopsida</taxon>
        <taxon>eudicotyledons</taxon>
        <taxon>Gunneridae</taxon>
        <taxon>Pentapetalae</taxon>
        <taxon>rosids</taxon>
        <taxon>fabids</taxon>
        <taxon>Malpighiales</taxon>
        <taxon>Salicaceae</taxon>
        <taxon>Saliceae</taxon>
        <taxon>Salix</taxon>
    </lineage>
</organism>
<feature type="domain" description="Arf-GAP" evidence="7">
    <location>
        <begin position="25"/>
        <end position="119"/>
    </location>
</feature>
<dbReference type="PANTHER" id="PTHR46419:SF1">
    <property type="entry name" value="ARF-GAP DOMAIN-CONTAINING PROTEIN"/>
    <property type="match status" value="1"/>
</dbReference>
<dbReference type="SUPFAM" id="SSF57863">
    <property type="entry name" value="ArfGap/RecO-like zinc finger"/>
    <property type="match status" value="1"/>
</dbReference>
<sequence length="266" mass="29380">MQITERFWKASLNYRRIGTVLTAKAKGPRWASVNLGIFICMQCSGAHRSLGVHISKVRSATLDTWLPEQIAFTQSMGNERSNNYWEAELPPNYDRVGIECFIRAKYEEKRWVPRDGKAKSLSRRKITCPPVTKSSTPLPVKASTPLPVKASSPLLAKASTPMAVKASTPMAVKASQKAAHHNKSQELVQKSEPAAPKAELSKKEESATKNLTLPKVDYATELFNLLCMDDSRESDSTNPAHDKDGPVSKSSMVSPFSVHLQQLAKC</sequence>
<dbReference type="CDD" id="cd08204">
    <property type="entry name" value="ArfGap"/>
    <property type="match status" value="1"/>
</dbReference>
<dbReference type="GO" id="GO:0008270">
    <property type="term" value="F:zinc ion binding"/>
    <property type="evidence" value="ECO:0007669"/>
    <property type="project" value="UniProtKB-KW"/>
</dbReference>
<evidence type="ECO:0000256" key="5">
    <source>
        <dbReference type="PROSITE-ProRule" id="PRU00288"/>
    </source>
</evidence>
<protein>
    <submittedName>
        <fullName evidence="8">ADP-RIBOSYLATION FACTOR GTPASE-ACTIVATING PROTEIN AGD5</fullName>
    </submittedName>
</protein>
<dbReference type="SMART" id="SM00105">
    <property type="entry name" value="ArfGap"/>
    <property type="match status" value="1"/>
</dbReference>
<evidence type="ECO:0000256" key="4">
    <source>
        <dbReference type="ARBA" id="ARBA00022833"/>
    </source>
</evidence>
<keyword evidence="3 5" id="KW-0863">Zinc-finger</keyword>